<name>A0A8H5FXK8_9AGAR</name>
<keyword evidence="4" id="KW-1185">Reference proteome</keyword>
<dbReference type="Proteomes" id="UP000559027">
    <property type="component" value="Unassembled WGS sequence"/>
</dbReference>
<dbReference type="EMBL" id="JAACJO010000011">
    <property type="protein sequence ID" value="KAF5352468.1"/>
    <property type="molecule type" value="Genomic_DNA"/>
</dbReference>
<evidence type="ECO:0000313" key="3">
    <source>
        <dbReference type="EMBL" id="KAF5352468.1"/>
    </source>
</evidence>
<sequence>MTPERYGKPCPLSASASIILVIVTSLAFGQFMIECWGSDEAPQSRYDDDDESRISLIQPQRHCYPFNSVASKRQKCPRSRPKPQDISIHPSHSNIARADVAALEMGVSEGAGVCGDTAIQTSPTARTRSDRAAKAPEVLARSHKASLGVMEDDEPFLIGGSNSDND</sequence>
<feature type="transmembrane region" description="Helical" evidence="2">
    <location>
        <begin position="12"/>
        <end position="33"/>
    </location>
</feature>
<proteinExistence type="predicted"/>
<dbReference type="AlphaFoldDB" id="A0A8H5FXK8"/>
<feature type="region of interest" description="Disordered" evidence="1">
    <location>
        <begin position="73"/>
        <end position="93"/>
    </location>
</feature>
<evidence type="ECO:0000256" key="1">
    <source>
        <dbReference type="SAM" id="MobiDB-lite"/>
    </source>
</evidence>
<organism evidence="3 4">
    <name type="scientific">Leucocoprinus leucothites</name>
    <dbReference type="NCBI Taxonomy" id="201217"/>
    <lineage>
        <taxon>Eukaryota</taxon>
        <taxon>Fungi</taxon>
        <taxon>Dikarya</taxon>
        <taxon>Basidiomycota</taxon>
        <taxon>Agaricomycotina</taxon>
        <taxon>Agaricomycetes</taxon>
        <taxon>Agaricomycetidae</taxon>
        <taxon>Agaricales</taxon>
        <taxon>Agaricineae</taxon>
        <taxon>Agaricaceae</taxon>
        <taxon>Leucocoprinus</taxon>
    </lineage>
</organism>
<comment type="caution">
    <text evidence="3">The sequence shown here is derived from an EMBL/GenBank/DDBJ whole genome shotgun (WGS) entry which is preliminary data.</text>
</comment>
<accession>A0A8H5FXK8</accession>
<gene>
    <name evidence="3" type="ORF">D9756_005869</name>
</gene>
<keyword evidence="2" id="KW-1133">Transmembrane helix</keyword>
<dbReference type="OrthoDB" id="73901at2759"/>
<protein>
    <submittedName>
        <fullName evidence="3">Uncharacterized protein</fullName>
    </submittedName>
</protein>
<reference evidence="3 4" key="1">
    <citation type="journal article" date="2020" name="ISME J.">
        <title>Uncovering the hidden diversity of litter-decomposition mechanisms in mushroom-forming fungi.</title>
        <authorList>
            <person name="Floudas D."/>
            <person name="Bentzer J."/>
            <person name="Ahren D."/>
            <person name="Johansson T."/>
            <person name="Persson P."/>
            <person name="Tunlid A."/>
        </authorList>
    </citation>
    <scope>NUCLEOTIDE SEQUENCE [LARGE SCALE GENOMIC DNA]</scope>
    <source>
        <strain evidence="3 4">CBS 146.42</strain>
    </source>
</reference>
<evidence type="ECO:0000313" key="4">
    <source>
        <dbReference type="Proteomes" id="UP000559027"/>
    </source>
</evidence>
<feature type="region of interest" description="Disordered" evidence="1">
    <location>
        <begin position="143"/>
        <end position="166"/>
    </location>
</feature>
<keyword evidence="2" id="KW-0812">Transmembrane</keyword>
<evidence type="ECO:0000256" key="2">
    <source>
        <dbReference type="SAM" id="Phobius"/>
    </source>
</evidence>
<keyword evidence="2" id="KW-0472">Membrane</keyword>